<reference evidence="1 2" key="1">
    <citation type="submission" date="2024-01" db="EMBL/GenBank/DDBJ databases">
        <title>The genomes of 5 underutilized Papilionoideae crops provide insights into root nodulation and disease resistanc.</title>
        <authorList>
            <person name="Yuan L."/>
        </authorList>
    </citation>
    <scope>NUCLEOTIDE SEQUENCE [LARGE SCALE GENOMIC DNA]</scope>
    <source>
        <strain evidence="1">ZHUSHIDOU_FW_LH</strain>
        <tissue evidence="1">Leaf</tissue>
    </source>
</reference>
<dbReference type="CDD" id="cd14726">
    <property type="entry name" value="TraB_PrgY-like"/>
    <property type="match status" value="1"/>
</dbReference>
<dbReference type="PANTHER" id="PTHR21530:SF7">
    <property type="entry name" value="TRAB DOMAIN-CONTAINING PROTEIN"/>
    <property type="match status" value="1"/>
</dbReference>
<dbReference type="Proteomes" id="UP001372338">
    <property type="component" value="Unassembled WGS sequence"/>
</dbReference>
<dbReference type="InterPro" id="IPR002816">
    <property type="entry name" value="TraB/PrgY/GumN_fam"/>
</dbReference>
<dbReference type="GO" id="GO:0005741">
    <property type="term" value="C:mitochondrial outer membrane"/>
    <property type="evidence" value="ECO:0007669"/>
    <property type="project" value="TreeGrafter"/>
</dbReference>
<sequence>MNRLLLTRSQLVRVTRWVQTQSFKQCSSASSTAAKIPAHVIRLTCPSTAPSEVRALINLSRPEIVFLELCRSRLSCLEDRKTAKELKVSLGSEFRVACDEAIKHGGIVAIGDRPIEITIMRARRKMPLREIASHFTMFWIFRQNARLLYEVIRKLLEGRDIEFGMLKSNIFRQEYDKTIPTFTEALVHERDLFMSHNLLQVAKKSCCVVAVVGKAHLPGIKKHWKQPVSADTSVSGKER</sequence>
<dbReference type="InterPro" id="IPR046345">
    <property type="entry name" value="TraB_PrgY-like"/>
</dbReference>
<evidence type="ECO:0000313" key="2">
    <source>
        <dbReference type="Proteomes" id="UP001372338"/>
    </source>
</evidence>
<name>A0AAN9I9V7_CROPI</name>
<organism evidence="1 2">
    <name type="scientific">Crotalaria pallida</name>
    <name type="common">Smooth rattlebox</name>
    <name type="synonym">Crotalaria striata</name>
    <dbReference type="NCBI Taxonomy" id="3830"/>
    <lineage>
        <taxon>Eukaryota</taxon>
        <taxon>Viridiplantae</taxon>
        <taxon>Streptophyta</taxon>
        <taxon>Embryophyta</taxon>
        <taxon>Tracheophyta</taxon>
        <taxon>Spermatophyta</taxon>
        <taxon>Magnoliopsida</taxon>
        <taxon>eudicotyledons</taxon>
        <taxon>Gunneridae</taxon>
        <taxon>Pentapetalae</taxon>
        <taxon>rosids</taxon>
        <taxon>fabids</taxon>
        <taxon>Fabales</taxon>
        <taxon>Fabaceae</taxon>
        <taxon>Papilionoideae</taxon>
        <taxon>50 kb inversion clade</taxon>
        <taxon>genistoids sensu lato</taxon>
        <taxon>core genistoids</taxon>
        <taxon>Crotalarieae</taxon>
        <taxon>Crotalaria</taxon>
    </lineage>
</organism>
<dbReference type="AlphaFoldDB" id="A0AAN9I9V7"/>
<dbReference type="EMBL" id="JAYWIO010000003">
    <property type="protein sequence ID" value="KAK7272918.1"/>
    <property type="molecule type" value="Genomic_DNA"/>
</dbReference>
<proteinExistence type="predicted"/>
<keyword evidence="2" id="KW-1185">Reference proteome</keyword>
<dbReference type="PANTHER" id="PTHR21530">
    <property type="entry name" value="PHEROMONE SHUTDOWN PROTEIN"/>
    <property type="match status" value="1"/>
</dbReference>
<protein>
    <recommendedName>
        <fullName evidence="3">TraB domain-containing protein</fullName>
    </recommendedName>
</protein>
<accession>A0AAN9I9V7</accession>
<gene>
    <name evidence="1" type="ORF">RIF29_13960</name>
</gene>
<comment type="caution">
    <text evidence="1">The sequence shown here is derived from an EMBL/GenBank/DDBJ whole genome shotgun (WGS) entry which is preliminary data.</text>
</comment>
<evidence type="ECO:0000313" key="1">
    <source>
        <dbReference type="EMBL" id="KAK7272918.1"/>
    </source>
</evidence>
<evidence type="ECO:0008006" key="3">
    <source>
        <dbReference type="Google" id="ProtNLM"/>
    </source>
</evidence>
<dbReference type="Pfam" id="PF01963">
    <property type="entry name" value="TraB_PrgY_gumN"/>
    <property type="match status" value="1"/>
</dbReference>